<dbReference type="Pfam" id="PF07686">
    <property type="entry name" value="V-set"/>
    <property type="match status" value="1"/>
</dbReference>
<dbReference type="InterPro" id="IPR013783">
    <property type="entry name" value="Ig-like_fold"/>
</dbReference>
<keyword evidence="8" id="KW-0391">Immunity</keyword>
<keyword evidence="8" id="KW-1064">Adaptive immunity</keyword>
<dbReference type="AlphaFoldDB" id="A0A7N4PB66"/>
<dbReference type="GO" id="GO:0042101">
    <property type="term" value="C:T cell receptor complex"/>
    <property type="evidence" value="ECO:0007669"/>
    <property type="project" value="UniProtKB-KW"/>
</dbReference>
<dbReference type="InterPro" id="IPR007110">
    <property type="entry name" value="Ig-like_dom"/>
</dbReference>
<reference evidence="10" key="2">
    <citation type="submission" date="2025-08" db="UniProtKB">
        <authorList>
            <consortium name="Ensembl"/>
        </authorList>
    </citation>
    <scope>IDENTIFICATION</scope>
</reference>
<evidence type="ECO:0000256" key="7">
    <source>
        <dbReference type="ARBA" id="ARBA00038651"/>
    </source>
</evidence>
<dbReference type="InterPro" id="IPR013106">
    <property type="entry name" value="Ig_V-set"/>
</dbReference>
<dbReference type="SUPFAM" id="SSF48726">
    <property type="entry name" value="Immunoglobulin"/>
    <property type="match status" value="1"/>
</dbReference>
<comment type="subcellular location">
    <subcellularLocation>
        <location evidence="1">Cell membrane</location>
    </subcellularLocation>
</comment>
<evidence type="ECO:0000256" key="2">
    <source>
        <dbReference type="ARBA" id="ARBA00022475"/>
    </source>
</evidence>
<evidence type="ECO:0000259" key="9">
    <source>
        <dbReference type="PROSITE" id="PS50835"/>
    </source>
</evidence>
<evidence type="ECO:0000256" key="5">
    <source>
        <dbReference type="ARBA" id="ARBA00023157"/>
    </source>
</evidence>
<dbReference type="PANTHER" id="PTHR19339:SF0">
    <property type="entry name" value="T CELL RECEPTOR ALPHA VARIABLE 41"/>
    <property type="match status" value="1"/>
</dbReference>
<dbReference type="Ensembl" id="ENSSHAT00000026303.1">
    <property type="protein sequence ID" value="ENSSHAP00000034925.1"/>
    <property type="gene ID" value="ENSSHAG00000031897.1"/>
</dbReference>
<keyword evidence="4" id="KW-0472">Membrane</keyword>
<evidence type="ECO:0000313" key="10">
    <source>
        <dbReference type="Ensembl" id="ENSSHAP00000034925.1"/>
    </source>
</evidence>
<dbReference type="GeneTree" id="ENSGT00900000140957"/>
<evidence type="ECO:0000256" key="4">
    <source>
        <dbReference type="ARBA" id="ARBA00023136"/>
    </source>
</evidence>
<evidence type="ECO:0000256" key="1">
    <source>
        <dbReference type="ARBA" id="ARBA00004236"/>
    </source>
</evidence>
<feature type="domain" description="Ig-like" evidence="9">
    <location>
        <begin position="5"/>
        <end position="94"/>
    </location>
</feature>
<keyword evidence="3" id="KW-0732">Signal</keyword>
<accession>A0A7N4PB66</accession>
<dbReference type="Gene3D" id="2.60.40.10">
    <property type="entry name" value="Immunoglobulins"/>
    <property type="match status" value="1"/>
</dbReference>
<evidence type="ECO:0000313" key="11">
    <source>
        <dbReference type="Proteomes" id="UP000007648"/>
    </source>
</evidence>
<evidence type="ECO:0000256" key="6">
    <source>
        <dbReference type="ARBA" id="ARBA00023180"/>
    </source>
</evidence>
<keyword evidence="11" id="KW-1185">Reference proteome</keyword>
<dbReference type="PANTHER" id="PTHR19339">
    <property type="entry name" value="T CELL RECEPTOR ALPHA VARIABLE 39"/>
    <property type="match status" value="1"/>
</dbReference>
<dbReference type="InterPro" id="IPR036179">
    <property type="entry name" value="Ig-like_dom_sf"/>
</dbReference>
<proteinExistence type="predicted"/>
<dbReference type="Proteomes" id="UP000007648">
    <property type="component" value="Unassembled WGS sequence"/>
</dbReference>
<reference evidence="10" key="3">
    <citation type="submission" date="2025-09" db="UniProtKB">
        <authorList>
            <consortium name="Ensembl"/>
        </authorList>
    </citation>
    <scope>IDENTIFICATION</scope>
</reference>
<keyword evidence="5" id="KW-1015">Disulfide bond</keyword>
<keyword evidence="2" id="KW-1003">Cell membrane</keyword>
<keyword evidence="6" id="KW-0325">Glycoprotein</keyword>
<dbReference type="SMART" id="SM00406">
    <property type="entry name" value="IGv"/>
    <property type="match status" value="1"/>
</dbReference>
<sequence length="94" mass="10847">VSCQQRIEQHPPFLNVQEGENITINCTYSEQNFQSLHWYKQNPGKGLTLLIYLASGTKQEGRFKFMISTKDRYSSLHITFSQPRDSATYLCAVN</sequence>
<reference evidence="10 11" key="1">
    <citation type="journal article" date="2011" name="Proc. Natl. Acad. Sci. U.S.A.">
        <title>Genetic diversity and population structure of the endangered marsupial Sarcophilus harrisii (Tasmanian devil).</title>
        <authorList>
            <person name="Miller W."/>
            <person name="Hayes V.M."/>
            <person name="Ratan A."/>
            <person name="Petersen D.C."/>
            <person name="Wittekindt N.E."/>
            <person name="Miller J."/>
            <person name="Walenz B."/>
            <person name="Knight J."/>
            <person name="Qi J."/>
            <person name="Zhao F."/>
            <person name="Wang Q."/>
            <person name="Bedoya-Reina O.C."/>
            <person name="Katiyar N."/>
            <person name="Tomsho L.P."/>
            <person name="Kasson L.M."/>
            <person name="Hardie R.A."/>
            <person name="Woodbridge P."/>
            <person name="Tindall E.A."/>
            <person name="Bertelsen M.F."/>
            <person name="Dixon D."/>
            <person name="Pyecroft S."/>
            <person name="Helgen K.M."/>
            <person name="Lesk A.M."/>
            <person name="Pringle T.H."/>
            <person name="Patterson N."/>
            <person name="Zhang Y."/>
            <person name="Kreiss A."/>
            <person name="Woods G.M."/>
            <person name="Jones M.E."/>
            <person name="Schuster S.C."/>
        </authorList>
    </citation>
    <scope>NUCLEOTIDE SEQUENCE [LARGE SCALE GENOMIC DNA]</scope>
</reference>
<dbReference type="FunCoup" id="A0A7N4PB66">
    <property type="interactions" value="141"/>
</dbReference>
<dbReference type="InParanoid" id="A0A7N4PB66"/>
<comment type="subunit">
    <text evidence="7">Alpha-beta TR is a heterodimer composed of an alpha and beta chain; disulfide-linked. The alpha-beta TR is associated with the transmembrane signaling CD3 coreceptor proteins to form the TR-CD3 (TcR or TCR). The assembly of alpha-beta TR heterodimers with CD3 occurs in the endoplasmic reticulum where a single alpha-beta TR heterodimer associates with one CD3D-CD3E heterodimer, one CD3G-CD3E heterodimer and one CD247 homodimer forming a stable octameric structure. CD3D-CD3E and CD3G-CD3E heterodimers preferentially associate with TR alpha and TR beta chains, respectively. The association of the CD247 homodimer is the last step of TcR assembly in the endoplasmic reticulum and is required for transport to the cell surface.</text>
</comment>
<name>A0A7N4PB66_SARHA</name>
<organism evidence="10 11">
    <name type="scientific">Sarcophilus harrisii</name>
    <name type="common">Tasmanian devil</name>
    <name type="synonym">Sarcophilus laniarius</name>
    <dbReference type="NCBI Taxonomy" id="9305"/>
    <lineage>
        <taxon>Eukaryota</taxon>
        <taxon>Metazoa</taxon>
        <taxon>Chordata</taxon>
        <taxon>Craniata</taxon>
        <taxon>Vertebrata</taxon>
        <taxon>Euteleostomi</taxon>
        <taxon>Mammalia</taxon>
        <taxon>Metatheria</taxon>
        <taxon>Dasyuromorphia</taxon>
        <taxon>Dasyuridae</taxon>
        <taxon>Sarcophilus</taxon>
    </lineage>
</organism>
<evidence type="ECO:0000256" key="3">
    <source>
        <dbReference type="ARBA" id="ARBA00022729"/>
    </source>
</evidence>
<dbReference type="InterPro" id="IPR051896">
    <property type="entry name" value="TCR_alpha_variable"/>
</dbReference>
<evidence type="ECO:0000256" key="8">
    <source>
        <dbReference type="ARBA" id="ARBA00043266"/>
    </source>
</evidence>
<protein>
    <recommendedName>
        <fullName evidence="9">Ig-like domain-containing protein</fullName>
    </recommendedName>
</protein>
<dbReference type="PROSITE" id="PS50835">
    <property type="entry name" value="IG_LIKE"/>
    <property type="match status" value="1"/>
</dbReference>
<keyword evidence="8" id="KW-1279">T cell receptor</keyword>